<evidence type="ECO:0000256" key="1">
    <source>
        <dbReference type="ARBA" id="ARBA00004834"/>
    </source>
</evidence>
<proteinExistence type="inferred from homology"/>
<dbReference type="AlphaFoldDB" id="F8DDG6"/>
<sequence>MTWNPLPDESSPSFVIEDAPAPLFRDPVFDGAADPSIMWNPELEEWWICYTQRRANVGTADKGWIHGSDIGIATSDDGGRSWLYRGTLELSIEPGHNTYWAPEIVHHDGTYHLFVSYITGIPSDWDRPRDIVHFTNDRLALEGWTFEGVCDLEHDRVIDPDVHRLDDGTWRMWYKHDQEAVTVTADSEDLTSWAPESEPTLEEPPHEAPIVFEWKEYYWLLADSWDGLSVWRSPDGDEWTRQEGRLLDDPGSRPGDDWQGGHPDAFVVDGDAYVLYHVHQSTDEPHAQLDDTGRARQTALQVAELGLEDGWLTCARDAYAE</sequence>
<dbReference type="InterPro" id="IPR050727">
    <property type="entry name" value="GH43_arabinanases"/>
</dbReference>
<dbReference type="Pfam" id="PF04616">
    <property type="entry name" value="Glyco_hydro_43"/>
    <property type="match status" value="1"/>
</dbReference>
<dbReference type="OrthoDB" id="191035at2157"/>
<keyword evidence="6" id="KW-1185">Reference proteome</keyword>
<keyword evidence="4" id="KW-0326">Glycosidase</keyword>
<evidence type="ECO:0000256" key="2">
    <source>
        <dbReference type="ARBA" id="ARBA00009865"/>
    </source>
</evidence>
<dbReference type="InterPro" id="IPR006710">
    <property type="entry name" value="Glyco_hydro_43"/>
</dbReference>
<dbReference type="SUPFAM" id="SSF75005">
    <property type="entry name" value="Arabinanase/levansucrase/invertase"/>
    <property type="match status" value="1"/>
</dbReference>
<evidence type="ECO:0000256" key="4">
    <source>
        <dbReference type="ARBA" id="ARBA00023295"/>
    </source>
</evidence>
<keyword evidence="3 5" id="KW-0378">Hydrolase</keyword>
<comment type="pathway">
    <text evidence="1">Glycan metabolism; L-arabinan degradation.</text>
</comment>
<dbReference type="EMBL" id="CP002840">
    <property type="protein sequence ID" value="AEH39060.1"/>
    <property type="molecule type" value="Genomic_DNA"/>
</dbReference>
<geneLocation type="plasmid" evidence="5 6">
    <name>pHALXA01</name>
</geneLocation>
<name>F8DDG6_HALXS</name>
<dbReference type="Proteomes" id="UP000006794">
    <property type="component" value="Plasmid pHALXA01"/>
</dbReference>
<dbReference type="GeneID" id="10795328"/>
<dbReference type="GO" id="GO:0005975">
    <property type="term" value="P:carbohydrate metabolic process"/>
    <property type="evidence" value="ECO:0007669"/>
    <property type="project" value="InterPro"/>
</dbReference>
<organism evidence="5 6">
    <name type="scientific">Halopiger xanaduensis (strain DSM 18323 / JCM 14033 / SH-6)</name>
    <dbReference type="NCBI Taxonomy" id="797210"/>
    <lineage>
        <taxon>Archaea</taxon>
        <taxon>Methanobacteriati</taxon>
        <taxon>Methanobacteriota</taxon>
        <taxon>Stenosarchaea group</taxon>
        <taxon>Halobacteria</taxon>
        <taxon>Halobacteriales</taxon>
        <taxon>Natrialbaceae</taxon>
        <taxon>Halopiger</taxon>
    </lineage>
</organism>
<dbReference type="InterPro" id="IPR023296">
    <property type="entry name" value="Glyco_hydro_beta-prop_sf"/>
</dbReference>
<evidence type="ECO:0000256" key="3">
    <source>
        <dbReference type="ARBA" id="ARBA00022801"/>
    </source>
</evidence>
<dbReference type="KEGG" id="hxa:Halxa_0459"/>
<dbReference type="RefSeq" id="WP_013875788.1">
    <property type="nucleotide sequence ID" value="NC_015658.1"/>
</dbReference>
<accession>F8DDG6</accession>
<reference evidence="6" key="1">
    <citation type="journal article" date="2012" name="Stand. Genomic Sci.">
        <title>Complete genome sequence of Halopiger xanaduensis type strain (SH-6(T)).</title>
        <authorList>
            <person name="Anderson I."/>
            <person name="Tindall B.J."/>
            <person name="Rohde M."/>
            <person name="Lucas S."/>
            <person name="Han J."/>
            <person name="Lapidus A."/>
            <person name="Cheng J.F."/>
            <person name="Goodwin L."/>
            <person name="Pitluck S."/>
            <person name="Peters L."/>
            <person name="Pati A."/>
            <person name="Mikhailova N."/>
            <person name="Pagani I."/>
            <person name="Teshima H."/>
            <person name="Han C."/>
            <person name="Tapia R."/>
            <person name="Land M."/>
            <person name="Woyke T."/>
            <person name="Klenk H.P."/>
            <person name="Kyrpides N."/>
            <person name="Ivanova N."/>
        </authorList>
    </citation>
    <scope>NUCLEOTIDE SEQUENCE [LARGE SCALE GENOMIC DNA]</scope>
    <source>
        <strain evidence="6">DSM 18323 / JCM 14033 / SH-6</strain>
        <plasmid evidence="6">Plasmid pHALXA01</plasmid>
    </source>
</reference>
<dbReference type="CDD" id="cd08984">
    <property type="entry name" value="GH43-like"/>
    <property type="match status" value="1"/>
</dbReference>
<evidence type="ECO:0000313" key="6">
    <source>
        <dbReference type="Proteomes" id="UP000006794"/>
    </source>
</evidence>
<dbReference type="Gene3D" id="2.115.10.20">
    <property type="entry name" value="Glycosyl hydrolase domain, family 43"/>
    <property type="match status" value="1"/>
</dbReference>
<dbReference type="PANTHER" id="PTHR43301:SF3">
    <property type="entry name" value="ARABINAN ENDO-1,5-ALPHA-L-ARABINOSIDASE A-RELATED"/>
    <property type="match status" value="1"/>
</dbReference>
<comment type="similarity">
    <text evidence="2">Belongs to the glycosyl hydrolase 43 family.</text>
</comment>
<dbReference type="PANTHER" id="PTHR43301">
    <property type="entry name" value="ARABINAN ENDO-1,5-ALPHA-L-ARABINOSIDASE"/>
    <property type="match status" value="1"/>
</dbReference>
<protein>
    <submittedName>
        <fullName evidence="5">Glycosyl hydrolase family 32 domain-containing protein</fullName>
    </submittedName>
</protein>
<gene>
    <name evidence="5" type="ordered locus">Halxa_0459</name>
</gene>
<keyword evidence="5" id="KW-0614">Plasmid</keyword>
<evidence type="ECO:0000313" key="5">
    <source>
        <dbReference type="EMBL" id="AEH39060.1"/>
    </source>
</evidence>
<dbReference type="GO" id="GO:0004553">
    <property type="term" value="F:hydrolase activity, hydrolyzing O-glycosyl compounds"/>
    <property type="evidence" value="ECO:0007669"/>
    <property type="project" value="InterPro"/>
</dbReference>
<dbReference type="HOGENOM" id="CLU_893348_0_0_2"/>